<reference evidence="8 9" key="1">
    <citation type="submission" date="2021-01" db="EMBL/GenBank/DDBJ databases">
        <title>Prevotella A2931 sp. nov.</title>
        <authorList>
            <person name="Buhl M."/>
            <person name="Oberhettinger P."/>
        </authorList>
    </citation>
    <scope>NUCLEOTIDE SEQUENCE [LARGE SCALE GENOMIC DNA]</scope>
    <source>
        <strain evidence="8 9">A2931</strain>
    </source>
</reference>
<gene>
    <name evidence="8" type="ORF">JHU38_10440</name>
</gene>
<dbReference type="PANTHER" id="PTHR30158">
    <property type="entry name" value="ACRA/E-RELATED COMPONENT OF DRUG EFFLUX TRANSPORTER"/>
    <property type="match status" value="1"/>
</dbReference>
<dbReference type="Gene3D" id="1.10.287.470">
    <property type="entry name" value="Helix hairpin bin"/>
    <property type="match status" value="1"/>
</dbReference>
<sequence>MKIKSLLLVVAVAASLVSCGGGGGMPKFGDDEFPVLTLGSSSASMQTTYPATIKGIQDVEVRPKVSGFITKVYVHEGQAVSAGQVLFSIDSETYRAAVQQAQAGVNTAKAQLNTARLTYENNKKLFEKNVIGQYELSTAQNTYATAQASVAQAQAALASAKEQLSWCQVISPSAGVIGSLPFKVGALVSASNALTTVSEIGTVEVFFSMSESQILNLTKSAGNVNAALNALPAVKLQLADGTVYNHPGKVVKASGVIDQSTGAVTLIAHFANPEKLLKSGGAGQIIIPNDNNAAIQVPQEACSEVQDKIFVYKVGKDNKVVYSEIKVDPQNDGNNYIVTSGLNVGDRIVVKGITKLTDGQAIKPITVEAYQKKLSDAAKLAESQNTAKGFIDAMKSK</sequence>
<dbReference type="Pfam" id="PF25917">
    <property type="entry name" value="BSH_RND"/>
    <property type="match status" value="1"/>
</dbReference>
<comment type="similarity">
    <text evidence="2">Belongs to the membrane fusion protein (MFP) (TC 8.A.1) family.</text>
</comment>
<feature type="domain" description="Multidrug resistance protein MdtA-like barrel-sandwich hybrid" evidence="5">
    <location>
        <begin position="58"/>
        <end position="196"/>
    </location>
</feature>
<organism evidence="8 9">
    <name type="scientific">Prevotella illustrans</name>
    <dbReference type="NCBI Taxonomy" id="2800387"/>
    <lineage>
        <taxon>Bacteria</taxon>
        <taxon>Pseudomonadati</taxon>
        <taxon>Bacteroidota</taxon>
        <taxon>Bacteroidia</taxon>
        <taxon>Bacteroidales</taxon>
        <taxon>Prevotellaceae</taxon>
        <taxon>Prevotella</taxon>
    </lineage>
</organism>
<evidence type="ECO:0000259" key="6">
    <source>
        <dbReference type="Pfam" id="PF25944"/>
    </source>
</evidence>
<dbReference type="InterPro" id="IPR058626">
    <property type="entry name" value="MdtA-like_b-barrel"/>
</dbReference>
<dbReference type="Pfam" id="PF25876">
    <property type="entry name" value="HH_MFP_RND"/>
    <property type="match status" value="1"/>
</dbReference>
<protein>
    <submittedName>
        <fullName evidence="8">Efflux RND transporter periplasmic adaptor subunit</fullName>
    </submittedName>
</protein>
<dbReference type="Proteomes" id="UP000664265">
    <property type="component" value="Unassembled WGS sequence"/>
</dbReference>
<dbReference type="InterPro" id="IPR006143">
    <property type="entry name" value="RND_pump_MFP"/>
</dbReference>
<evidence type="ECO:0000256" key="1">
    <source>
        <dbReference type="ARBA" id="ARBA00004196"/>
    </source>
</evidence>
<evidence type="ECO:0000259" key="5">
    <source>
        <dbReference type="Pfam" id="PF25917"/>
    </source>
</evidence>
<dbReference type="Pfam" id="PF25944">
    <property type="entry name" value="Beta-barrel_RND"/>
    <property type="match status" value="1"/>
</dbReference>
<dbReference type="Gene3D" id="2.40.50.100">
    <property type="match status" value="1"/>
</dbReference>
<evidence type="ECO:0000259" key="7">
    <source>
        <dbReference type="Pfam" id="PF25967"/>
    </source>
</evidence>
<dbReference type="EMBL" id="JAERMS010000041">
    <property type="protein sequence ID" value="MBO1364177.1"/>
    <property type="molecule type" value="Genomic_DNA"/>
</dbReference>
<dbReference type="NCBIfam" id="TIGR01730">
    <property type="entry name" value="RND_mfp"/>
    <property type="match status" value="1"/>
</dbReference>
<feature type="chain" id="PRO_5045522462" evidence="3">
    <location>
        <begin position="21"/>
        <end position="397"/>
    </location>
</feature>
<evidence type="ECO:0000313" key="9">
    <source>
        <dbReference type="Proteomes" id="UP000664265"/>
    </source>
</evidence>
<dbReference type="InterPro" id="IPR058627">
    <property type="entry name" value="MdtA-like_C"/>
</dbReference>
<dbReference type="RefSeq" id="WP_107581271.1">
    <property type="nucleotide sequence ID" value="NZ_JAERMS010000041.1"/>
</dbReference>
<keyword evidence="9" id="KW-1185">Reference proteome</keyword>
<comment type="caution">
    <text evidence="8">The sequence shown here is derived from an EMBL/GenBank/DDBJ whole genome shotgun (WGS) entry which is preliminary data.</text>
</comment>
<proteinExistence type="inferred from homology"/>
<feature type="domain" description="Multidrug resistance protein MdtA-like C-terminal permuted SH3" evidence="7">
    <location>
        <begin position="294"/>
        <end position="354"/>
    </location>
</feature>
<feature type="domain" description="Multidrug resistance protein MdtA-like beta-barrel" evidence="6">
    <location>
        <begin position="202"/>
        <end position="280"/>
    </location>
</feature>
<feature type="domain" description="Multidrug resistance protein MdtA-like alpha-helical hairpin" evidence="4">
    <location>
        <begin position="98"/>
        <end position="166"/>
    </location>
</feature>
<dbReference type="Pfam" id="PF25967">
    <property type="entry name" value="RND-MFP_C"/>
    <property type="match status" value="1"/>
</dbReference>
<comment type="subcellular location">
    <subcellularLocation>
        <location evidence="1">Cell envelope</location>
    </subcellularLocation>
</comment>
<dbReference type="InterPro" id="IPR058624">
    <property type="entry name" value="MdtA-like_HH"/>
</dbReference>
<keyword evidence="3" id="KW-0732">Signal</keyword>
<name>A0ABS3M7L9_9BACT</name>
<dbReference type="InterPro" id="IPR058625">
    <property type="entry name" value="MdtA-like_BSH"/>
</dbReference>
<evidence type="ECO:0000256" key="2">
    <source>
        <dbReference type="ARBA" id="ARBA00009477"/>
    </source>
</evidence>
<evidence type="ECO:0000256" key="3">
    <source>
        <dbReference type="SAM" id="SignalP"/>
    </source>
</evidence>
<feature type="signal peptide" evidence="3">
    <location>
        <begin position="1"/>
        <end position="20"/>
    </location>
</feature>
<dbReference type="Gene3D" id="2.40.420.20">
    <property type="match status" value="1"/>
</dbReference>
<dbReference type="Gene3D" id="2.40.30.170">
    <property type="match status" value="1"/>
</dbReference>
<dbReference type="PANTHER" id="PTHR30158:SF23">
    <property type="entry name" value="MULTIDRUG RESISTANCE PROTEIN MEXA"/>
    <property type="match status" value="1"/>
</dbReference>
<dbReference type="PROSITE" id="PS51257">
    <property type="entry name" value="PROKAR_LIPOPROTEIN"/>
    <property type="match status" value="1"/>
</dbReference>
<dbReference type="SUPFAM" id="SSF111369">
    <property type="entry name" value="HlyD-like secretion proteins"/>
    <property type="match status" value="1"/>
</dbReference>
<evidence type="ECO:0000313" key="8">
    <source>
        <dbReference type="EMBL" id="MBO1364177.1"/>
    </source>
</evidence>
<accession>A0ABS3M7L9</accession>
<evidence type="ECO:0000259" key="4">
    <source>
        <dbReference type="Pfam" id="PF25876"/>
    </source>
</evidence>